<protein>
    <submittedName>
        <fullName evidence="1">Ubiquinol-cytochrome c reductase core subunit 1</fullName>
    </submittedName>
</protein>
<comment type="caution">
    <text evidence="1">The sequence shown here is derived from an EMBL/GenBank/DDBJ whole genome shotgun (WGS) entry which is preliminary data.</text>
</comment>
<evidence type="ECO:0000313" key="1">
    <source>
        <dbReference type="EMBL" id="KAJ9654663.1"/>
    </source>
</evidence>
<reference evidence="1" key="1">
    <citation type="submission" date="2022-10" db="EMBL/GenBank/DDBJ databases">
        <title>Culturing micro-colonial fungi from biological soil crusts in the Mojave desert and describing Neophaeococcomyces mojavensis, and introducing the new genera and species Taxawa tesnikishii.</title>
        <authorList>
            <person name="Kurbessoian T."/>
            <person name="Stajich J.E."/>
        </authorList>
    </citation>
    <scope>NUCLEOTIDE SEQUENCE</scope>
    <source>
        <strain evidence="1">JES_112</strain>
    </source>
</reference>
<sequence>MATPASVGSRALRASKQPLKNFVQGRRGLAAAASGSFEYQTGEAAGVKYASRDLPTATTTLAVVAKAGSRYQPGPGFSDALEKFAFKSTFKRSTLRITREAELLGGELSAYHNRENLVLRAKFLKEDLPYFTELLGEVITKTRYTTHELNEEVFHVMKLDQKGLLASPLSLAINSVHSTAFHRGLGVPTNATSSTPFTKYLDAQSVADYSDAAYARNNIAVVANGADHSEFAKWVADFFQDVKTGSTEYKLSSEPTKYYGGEERIAHASSDVMIIAFPGSSSFTSGQSFKPELTVLAALLGGQSSIKWSPGFSSLSRAAADFPQAHVSTQNAAYTDAGLLYVTITGKASDIAKASKAVVDTLKSIASGNVSDEDITKATALAKFRALEAGQQTEAGLEATGMGLISNSKAYQIDELGQRIGKVTADQVKNAAKSLLEHRATVSSVGDLFVLPWAEEIGLKV</sequence>
<organism evidence="1 2">
    <name type="scientific">Neophaeococcomyces mojaviensis</name>
    <dbReference type="NCBI Taxonomy" id="3383035"/>
    <lineage>
        <taxon>Eukaryota</taxon>
        <taxon>Fungi</taxon>
        <taxon>Dikarya</taxon>
        <taxon>Ascomycota</taxon>
        <taxon>Pezizomycotina</taxon>
        <taxon>Eurotiomycetes</taxon>
        <taxon>Chaetothyriomycetidae</taxon>
        <taxon>Chaetothyriales</taxon>
        <taxon>Chaetothyriales incertae sedis</taxon>
        <taxon>Neophaeococcomyces</taxon>
    </lineage>
</organism>
<keyword evidence="2" id="KW-1185">Reference proteome</keyword>
<proteinExistence type="predicted"/>
<gene>
    <name evidence="1" type="primary">QCR2</name>
    <name evidence="1" type="ORF">H2198_006330</name>
</gene>
<dbReference type="Proteomes" id="UP001172386">
    <property type="component" value="Unassembled WGS sequence"/>
</dbReference>
<name>A0ACC3A347_9EURO</name>
<evidence type="ECO:0000313" key="2">
    <source>
        <dbReference type="Proteomes" id="UP001172386"/>
    </source>
</evidence>
<dbReference type="EMBL" id="JAPDRQ010000115">
    <property type="protein sequence ID" value="KAJ9654663.1"/>
    <property type="molecule type" value="Genomic_DNA"/>
</dbReference>
<accession>A0ACC3A347</accession>